<dbReference type="SUPFAM" id="SSF50969">
    <property type="entry name" value="YVTN repeat-like/Quinoprotein amine dehydrogenase"/>
    <property type="match status" value="1"/>
</dbReference>
<dbReference type="OrthoDB" id="1932312at2759"/>
<dbReference type="AlphaFoldDB" id="A0A1G4MEU0"/>
<dbReference type="InterPro" id="IPR006594">
    <property type="entry name" value="LisH"/>
</dbReference>
<dbReference type="Proteomes" id="UP000190831">
    <property type="component" value="Chromosome F"/>
</dbReference>
<reference evidence="2" key="1">
    <citation type="submission" date="2016-03" db="EMBL/GenBank/DDBJ databases">
        <authorList>
            <person name="Devillers H."/>
        </authorList>
    </citation>
    <scope>NUCLEOTIDE SEQUENCE [LARGE SCALE GENOMIC DNA]</scope>
</reference>
<organism evidence="1 2">
    <name type="scientific">Lachancea fermentati</name>
    <name type="common">Zygosaccharomyces fermentati</name>
    <dbReference type="NCBI Taxonomy" id="4955"/>
    <lineage>
        <taxon>Eukaryota</taxon>
        <taxon>Fungi</taxon>
        <taxon>Dikarya</taxon>
        <taxon>Ascomycota</taxon>
        <taxon>Saccharomycotina</taxon>
        <taxon>Saccharomycetes</taxon>
        <taxon>Saccharomycetales</taxon>
        <taxon>Saccharomycetaceae</taxon>
        <taxon>Lachancea</taxon>
    </lineage>
</organism>
<evidence type="ECO:0000313" key="1">
    <source>
        <dbReference type="EMBL" id="SCW02377.1"/>
    </source>
</evidence>
<protein>
    <submittedName>
        <fullName evidence="1">LAFE_0F05094g1_1</fullName>
    </submittedName>
</protein>
<dbReference type="STRING" id="4955.A0A1G4MEU0"/>
<keyword evidence="2" id="KW-1185">Reference proteome</keyword>
<gene>
    <name evidence="1" type="ORF">LAFE_0F05094G</name>
</gene>
<dbReference type="OMA" id="YMRLILV"/>
<accession>A0A1G4MEU0</accession>
<name>A0A1G4MEU0_LACFM</name>
<dbReference type="PROSITE" id="PS50896">
    <property type="entry name" value="LISH"/>
    <property type="match status" value="1"/>
</dbReference>
<evidence type="ECO:0000313" key="2">
    <source>
        <dbReference type="Proteomes" id="UP000190831"/>
    </source>
</evidence>
<dbReference type="EMBL" id="LT598490">
    <property type="protein sequence ID" value="SCW02377.1"/>
    <property type="molecule type" value="Genomic_DNA"/>
</dbReference>
<proteinExistence type="predicted"/>
<sequence>MESTVDRLTKVLIAQYLARNGYDGSLSNFLKETSLPRSVTDENDVYEPLEKIVAERIEFNEHAVSTKLEELSINNKLAPLDSKFFVPSWDSTRKFEPLPHIAQPNSLAIEISFDHTGAILAATAGREIALYNSNLQLVKQVGTGGGIVKKCGTIPSLKGVTYYYACQADGSLIIYDKELEVIAKHKLHRRIITHIEFFILNDSTLLCFSCGLDNYIKLHKIILATQSVECCDEVKLISTCTSFQLSQTEKSEPILFVSRMDFTQVMVLTVSRNRFLEKCRIALNSAQFSTHSFNVWNLIVFNLKPSSSKETNSHLIMLRDDTMLAVATSHTPYMRLILVEVPPFCSCPAEDLRSDFPKEVDATGSLSNPGVKTYFDKILRNIATTIQQDSFSQPVLKAFTVARGLLLGGDHGVWAIDISNGDTWQLLPVDDRVKTMDVEDERIAISFANKELQVWQCK</sequence>
<dbReference type="InterPro" id="IPR011044">
    <property type="entry name" value="Quino_amine_DH_bsu"/>
</dbReference>